<dbReference type="Pfam" id="PF03806">
    <property type="entry name" value="ABG_transport"/>
    <property type="match status" value="1"/>
</dbReference>
<evidence type="ECO:0000256" key="1">
    <source>
        <dbReference type="SAM" id="Phobius"/>
    </source>
</evidence>
<gene>
    <name evidence="2" type="ORF">GCM10023116_27100</name>
</gene>
<keyword evidence="1" id="KW-0812">Transmembrane</keyword>
<proteinExistence type="predicted"/>
<protein>
    <submittedName>
        <fullName evidence="2">Uncharacterized protein</fullName>
    </submittedName>
</protein>
<sequence length="55" mass="6268">MMTYAGVILAFIRKYSPEFSMGDLIGLMLPYSVCFLTIWTLLLILFFELGIPLGF</sequence>
<dbReference type="InterPro" id="IPR004697">
    <property type="entry name" value="AbgT"/>
</dbReference>
<dbReference type="PANTHER" id="PTHR30282">
    <property type="entry name" value="P-AMINOBENZOYL GLUTAMATE TRANSPORTER"/>
    <property type="match status" value="1"/>
</dbReference>
<accession>A0ABP8V3F9</accession>
<comment type="caution">
    <text evidence="2">The sequence shown here is derived from an EMBL/GenBank/DDBJ whole genome shotgun (WGS) entry which is preliminary data.</text>
</comment>
<evidence type="ECO:0000313" key="3">
    <source>
        <dbReference type="Proteomes" id="UP001500604"/>
    </source>
</evidence>
<dbReference type="Proteomes" id="UP001500604">
    <property type="component" value="Unassembled WGS sequence"/>
</dbReference>
<dbReference type="PANTHER" id="PTHR30282:SF0">
    <property type="entry name" value="P-AMINOBENZOYL-GLUTAMATE TRANSPORT PROTEIN"/>
    <property type="match status" value="1"/>
</dbReference>
<keyword evidence="1" id="KW-1133">Transmembrane helix</keyword>
<dbReference type="EMBL" id="BAABFL010000395">
    <property type="protein sequence ID" value="GAA4650427.1"/>
    <property type="molecule type" value="Genomic_DNA"/>
</dbReference>
<keyword evidence="3" id="KW-1185">Reference proteome</keyword>
<name>A0ABP8V3F9_9GAMM</name>
<keyword evidence="1" id="KW-0472">Membrane</keyword>
<feature type="transmembrane region" description="Helical" evidence="1">
    <location>
        <begin position="24"/>
        <end position="47"/>
    </location>
</feature>
<reference evidence="3" key="1">
    <citation type="journal article" date="2019" name="Int. J. Syst. Evol. Microbiol.">
        <title>The Global Catalogue of Microorganisms (GCM) 10K type strain sequencing project: providing services to taxonomists for standard genome sequencing and annotation.</title>
        <authorList>
            <consortium name="The Broad Institute Genomics Platform"/>
            <consortium name="The Broad Institute Genome Sequencing Center for Infectious Disease"/>
            <person name="Wu L."/>
            <person name="Ma J."/>
        </authorList>
    </citation>
    <scope>NUCLEOTIDE SEQUENCE [LARGE SCALE GENOMIC DNA]</scope>
    <source>
        <strain evidence="3">JCM 17805</strain>
    </source>
</reference>
<organism evidence="2 3">
    <name type="scientific">Kistimonas scapharcae</name>
    <dbReference type="NCBI Taxonomy" id="1036133"/>
    <lineage>
        <taxon>Bacteria</taxon>
        <taxon>Pseudomonadati</taxon>
        <taxon>Pseudomonadota</taxon>
        <taxon>Gammaproteobacteria</taxon>
        <taxon>Oceanospirillales</taxon>
        <taxon>Endozoicomonadaceae</taxon>
        <taxon>Kistimonas</taxon>
    </lineage>
</organism>
<evidence type="ECO:0000313" key="2">
    <source>
        <dbReference type="EMBL" id="GAA4650427.1"/>
    </source>
</evidence>